<keyword evidence="2" id="KW-1185">Reference proteome</keyword>
<evidence type="ECO:0000313" key="2">
    <source>
        <dbReference type="Proteomes" id="UP000823388"/>
    </source>
</evidence>
<dbReference type="EMBL" id="CM029038">
    <property type="protein sequence ID" value="KAG2653916.1"/>
    <property type="molecule type" value="Genomic_DNA"/>
</dbReference>
<proteinExistence type="predicted"/>
<sequence length="74" mass="8313">MGARMRLLQAGSEGLDFSGCTRRDGFAALSRRSILLSDVFFSRDYRRVASRMILFSQTPTCQFPNAQHGLHMGD</sequence>
<comment type="caution">
    <text evidence="1">The sequence shown here is derived from an EMBL/GenBank/DDBJ whole genome shotgun (WGS) entry which is preliminary data.</text>
</comment>
<dbReference type="AlphaFoldDB" id="A0A8T0X7S1"/>
<accession>A0A8T0X7S1</accession>
<reference evidence="1" key="1">
    <citation type="submission" date="2020-05" db="EMBL/GenBank/DDBJ databases">
        <title>WGS assembly of Panicum virgatum.</title>
        <authorList>
            <person name="Lovell J.T."/>
            <person name="Jenkins J."/>
            <person name="Shu S."/>
            <person name="Juenger T.E."/>
            <person name="Schmutz J."/>
        </authorList>
    </citation>
    <scope>NUCLEOTIDE SEQUENCE</scope>
    <source>
        <strain evidence="1">AP13</strain>
    </source>
</reference>
<gene>
    <name evidence="1" type="ORF">PVAP13_1NG412600</name>
</gene>
<name>A0A8T0X7S1_PANVG</name>
<evidence type="ECO:0000313" key="1">
    <source>
        <dbReference type="EMBL" id="KAG2653916.1"/>
    </source>
</evidence>
<protein>
    <submittedName>
        <fullName evidence="1">Uncharacterized protein</fullName>
    </submittedName>
</protein>
<dbReference type="Proteomes" id="UP000823388">
    <property type="component" value="Chromosome 1N"/>
</dbReference>
<organism evidence="1 2">
    <name type="scientific">Panicum virgatum</name>
    <name type="common">Blackwell switchgrass</name>
    <dbReference type="NCBI Taxonomy" id="38727"/>
    <lineage>
        <taxon>Eukaryota</taxon>
        <taxon>Viridiplantae</taxon>
        <taxon>Streptophyta</taxon>
        <taxon>Embryophyta</taxon>
        <taxon>Tracheophyta</taxon>
        <taxon>Spermatophyta</taxon>
        <taxon>Magnoliopsida</taxon>
        <taxon>Liliopsida</taxon>
        <taxon>Poales</taxon>
        <taxon>Poaceae</taxon>
        <taxon>PACMAD clade</taxon>
        <taxon>Panicoideae</taxon>
        <taxon>Panicodae</taxon>
        <taxon>Paniceae</taxon>
        <taxon>Panicinae</taxon>
        <taxon>Panicum</taxon>
        <taxon>Panicum sect. Hiantes</taxon>
    </lineage>
</organism>